<dbReference type="OrthoDB" id="276515at2759"/>
<dbReference type="EMBL" id="JAEMWZ010000413">
    <property type="protein sequence ID" value="KAG7119090.1"/>
    <property type="molecule type" value="Genomic_DNA"/>
</dbReference>
<keyword evidence="5" id="KW-1185">Reference proteome</keyword>
<evidence type="ECO:0000313" key="3">
    <source>
        <dbReference type="EMBL" id="CRK17953.1"/>
    </source>
</evidence>
<accession>A0A0G4L7H0</accession>
<dbReference type="InterPro" id="IPR036691">
    <property type="entry name" value="Endo/exonu/phosph_ase_sf"/>
</dbReference>
<dbReference type="PANTHER" id="PTHR12121">
    <property type="entry name" value="CARBON CATABOLITE REPRESSOR PROTEIN 4"/>
    <property type="match status" value="1"/>
</dbReference>
<evidence type="ECO:0000256" key="1">
    <source>
        <dbReference type="SAM" id="SignalP"/>
    </source>
</evidence>
<evidence type="ECO:0000313" key="5">
    <source>
        <dbReference type="Proteomes" id="UP000044602"/>
    </source>
</evidence>
<evidence type="ECO:0000313" key="4">
    <source>
        <dbReference type="EMBL" id="KAG7119090.1"/>
    </source>
</evidence>
<name>A0A0G4L7H0_VERLO</name>
<dbReference type="EMBL" id="CVQH01009002">
    <property type="protein sequence ID" value="CRK17953.1"/>
    <property type="molecule type" value="Genomic_DNA"/>
</dbReference>
<dbReference type="Pfam" id="PF03372">
    <property type="entry name" value="Exo_endo_phos"/>
    <property type="match status" value="1"/>
</dbReference>
<feature type="chain" id="PRO_5044366733" description="Endonuclease/exonuclease/phosphatase domain-containing protein" evidence="1">
    <location>
        <begin position="22"/>
        <end position="311"/>
    </location>
</feature>
<dbReference type="Proteomes" id="UP000689129">
    <property type="component" value="Unassembled WGS sequence"/>
</dbReference>
<gene>
    <name evidence="3" type="ORF">BN1708_012179</name>
    <name evidence="4" type="ORF">HYQ45_015304</name>
</gene>
<evidence type="ECO:0000259" key="2">
    <source>
        <dbReference type="Pfam" id="PF03372"/>
    </source>
</evidence>
<dbReference type="Gene3D" id="3.60.10.10">
    <property type="entry name" value="Endonuclease/exonuclease/phosphatase"/>
    <property type="match status" value="1"/>
</dbReference>
<organism evidence="3 5">
    <name type="scientific">Verticillium longisporum</name>
    <name type="common">Verticillium dahliae var. longisporum</name>
    <dbReference type="NCBI Taxonomy" id="100787"/>
    <lineage>
        <taxon>Eukaryota</taxon>
        <taxon>Fungi</taxon>
        <taxon>Dikarya</taxon>
        <taxon>Ascomycota</taxon>
        <taxon>Pezizomycotina</taxon>
        <taxon>Sordariomycetes</taxon>
        <taxon>Hypocreomycetidae</taxon>
        <taxon>Glomerellales</taxon>
        <taxon>Plectosphaerellaceae</taxon>
        <taxon>Verticillium</taxon>
    </lineage>
</organism>
<feature type="domain" description="Endonuclease/exonuclease/phosphatase" evidence="2">
    <location>
        <begin position="31"/>
        <end position="301"/>
    </location>
</feature>
<dbReference type="InterPro" id="IPR050410">
    <property type="entry name" value="CCR4/nocturin_mRNA_transcr"/>
</dbReference>
<sequence>MKFSVVVAPLALLLNAVITSAQSTQAVRAVTFNIRYDAGSRESGEKPWWDAFCWASASRCRQPHVINQLSQIAAGAPSGAVTVIGLQEVLNNQLNDIKNGLGSGWSHIGVGRDDGRTNGEFSPILYQPAALRVLFSETKWLSPTPNVVSFGWGAGSRRVVTLAVFESVTTGKRFIHANTHLDNVSSQARSEGVRVVLGRIQAAQLAWGPIGVSITGDFNSQPGGDAYQTLLNSGYAQDLYNLATPAQRIGPYGNTYTTFTAGAPTSRIDFIWLGPVADRRYSVQRYEILSNEASGMLFSDHRAVVGDVTLL</sequence>
<dbReference type="AlphaFoldDB" id="A0A0G4L7H0"/>
<dbReference type="PANTHER" id="PTHR12121:SF36">
    <property type="entry name" value="ENDONUCLEASE_EXONUCLEASE_PHOSPHATASE DOMAIN-CONTAINING PROTEIN"/>
    <property type="match status" value="1"/>
</dbReference>
<dbReference type="STRING" id="100787.A0A0G4L7H0"/>
<dbReference type="CDD" id="cd09083">
    <property type="entry name" value="EEP-1"/>
    <property type="match status" value="1"/>
</dbReference>
<dbReference type="InterPro" id="IPR005135">
    <property type="entry name" value="Endo/exonuclease/phosphatase"/>
</dbReference>
<protein>
    <recommendedName>
        <fullName evidence="2">Endonuclease/exonuclease/phosphatase domain-containing protein</fullName>
    </recommendedName>
</protein>
<keyword evidence="1" id="KW-0732">Signal</keyword>
<dbReference type="GO" id="GO:0000175">
    <property type="term" value="F:3'-5'-RNA exonuclease activity"/>
    <property type="evidence" value="ECO:0007669"/>
    <property type="project" value="TreeGrafter"/>
</dbReference>
<proteinExistence type="predicted"/>
<feature type="signal peptide" evidence="1">
    <location>
        <begin position="1"/>
        <end position="21"/>
    </location>
</feature>
<dbReference type="SUPFAM" id="SSF56219">
    <property type="entry name" value="DNase I-like"/>
    <property type="match status" value="1"/>
</dbReference>
<reference evidence="3 5" key="1">
    <citation type="submission" date="2015-05" db="EMBL/GenBank/DDBJ databases">
        <authorList>
            <person name="Wang D.B."/>
            <person name="Wang M."/>
        </authorList>
    </citation>
    <scope>NUCLEOTIDE SEQUENCE [LARGE SCALE GENOMIC DNA]</scope>
    <source>
        <strain evidence="3">VL1</strain>
    </source>
</reference>
<feature type="non-terminal residue" evidence="3">
    <location>
        <position position="311"/>
    </location>
</feature>
<reference evidence="4" key="2">
    <citation type="journal article" date="2021" name="Mol. Plant Pathol.">
        <title>A 20-kb lineage-specific genomic region tames virulence in pathogenic amphidiploid Verticillium longisporum.</title>
        <authorList>
            <person name="Harting R."/>
            <person name="Starke J."/>
            <person name="Kusch H."/>
            <person name="Poggeler S."/>
            <person name="Maurus I."/>
            <person name="Schluter R."/>
            <person name="Landesfeind M."/>
            <person name="Bulla I."/>
            <person name="Nowrousian M."/>
            <person name="de Jonge R."/>
            <person name="Stahlhut G."/>
            <person name="Hoff K.J."/>
            <person name="Asshauer K.P."/>
            <person name="Thurmer A."/>
            <person name="Stanke M."/>
            <person name="Daniel R."/>
            <person name="Morgenstern B."/>
            <person name="Thomma B.P.H.J."/>
            <person name="Kronstad J.W."/>
            <person name="Braus-Stromeyer S.A."/>
            <person name="Braus G.H."/>
        </authorList>
    </citation>
    <scope>NUCLEOTIDE SEQUENCE</scope>
    <source>
        <strain evidence="4">Vl32</strain>
    </source>
</reference>
<dbReference type="Proteomes" id="UP000044602">
    <property type="component" value="Unassembled WGS sequence"/>
</dbReference>